<dbReference type="PROSITE" id="PS50885">
    <property type="entry name" value="HAMP"/>
    <property type="match status" value="1"/>
</dbReference>
<dbReference type="Pfam" id="PF16448">
    <property type="entry name" value="LapD_MoxY_N"/>
    <property type="match status" value="1"/>
</dbReference>
<feature type="transmembrane region" description="Helical" evidence="2">
    <location>
        <begin position="6"/>
        <end position="27"/>
    </location>
</feature>
<keyword evidence="2" id="KW-0812">Transmembrane</keyword>
<dbReference type="InterPro" id="IPR032244">
    <property type="entry name" value="LapD_MoxY_N"/>
</dbReference>
<dbReference type="PANTHER" id="PTHR33121:SF23">
    <property type="entry name" value="CYCLIC DI-GMP PHOSPHODIESTERASE PDEB"/>
    <property type="match status" value="1"/>
</dbReference>
<evidence type="ECO:0008006" key="7">
    <source>
        <dbReference type="Google" id="ProtNLM"/>
    </source>
</evidence>
<dbReference type="PROSITE" id="PS50883">
    <property type="entry name" value="EAL"/>
    <property type="match status" value="1"/>
</dbReference>
<dbReference type="CDD" id="cd01948">
    <property type="entry name" value="EAL"/>
    <property type="match status" value="1"/>
</dbReference>
<dbReference type="Pfam" id="PF00563">
    <property type="entry name" value="EAL"/>
    <property type="match status" value="1"/>
</dbReference>
<gene>
    <name evidence="5" type="ORF">GCM10025772_28080</name>
</gene>
<evidence type="ECO:0000256" key="2">
    <source>
        <dbReference type="SAM" id="Phobius"/>
    </source>
</evidence>
<dbReference type="InterPro" id="IPR000160">
    <property type="entry name" value="GGDEF_dom"/>
</dbReference>
<dbReference type="InterPro" id="IPR035919">
    <property type="entry name" value="EAL_sf"/>
</dbReference>
<evidence type="ECO:0000259" key="4">
    <source>
        <dbReference type="PROSITE" id="PS50885"/>
    </source>
</evidence>
<reference evidence="6" key="1">
    <citation type="journal article" date="2019" name="Int. J. Syst. Evol. Microbiol.">
        <title>The Global Catalogue of Microorganisms (GCM) 10K type strain sequencing project: providing services to taxonomists for standard genome sequencing and annotation.</title>
        <authorList>
            <consortium name="The Broad Institute Genomics Platform"/>
            <consortium name="The Broad Institute Genome Sequencing Center for Infectious Disease"/>
            <person name="Wu L."/>
            <person name="Ma J."/>
        </authorList>
    </citation>
    <scope>NUCLEOTIDE SEQUENCE [LARGE SCALE GENOMIC DNA]</scope>
    <source>
        <strain evidence="6">JCM 18720</strain>
    </source>
</reference>
<comment type="caution">
    <text evidence="5">The sequence shown here is derived from an EMBL/GenBank/DDBJ whole genome shotgun (WGS) entry which is preliminary data.</text>
</comment>
<dbReference type="SMART" id="SM00052">
    <property type="entry name" value="EAL"/>
    <property type="match status" value="1"/>
</dbReference>
<dbReference type="Gene3D" id="3.30.70.270">
    <property type="match status" value="1"/>
</dbReference>
<evidence type="ECO:0000313" key="6">
    <source>
        <dbReference type="Proteomes" id="UP001501600"/>
    </source>
</evidence>
<dbReference type="InterPro" id="IPR043128">
    <property type="entry name" value="Rev_trsase/Diguanyl_cyclase"/>
</dbReference>
<feature type="transmembrane region" description="Helical" evidence="2">
    <location>
        <begin position="152"/>
        <end position="171"/>
    </location>
</feature>
<dbReference type="Gene3D" id="3.20.20.450">
    <property type="entry name" value="EAL domain"/>
    <property type="match status" value="1"/>
</dbReference>
<dbReference type="SMART" id="SM00267">
    <property type="entry name" value="GGDEF"/>
    <property type="match status" value="1"/>
</dbReference>
<evidence type="ECO:0000256" key="1">
    <source>
        <dbReference type="SAM" id="MobiDB-lite"/>
    </source>
</evidence>
<proteinExistence type="predicted"/>
<name>A0ABP9SDU3_9GAMM</name>
<dbReference type="Gene3D" id="3.30.110.200">
    <property type="match status" value="1"/>
</dbReference>
<organism evidence="5 6">
    <name type="scientific">Ferrimonas gelatinilytica</name>
    <dbReference type="NCBI Taxonomy" id="1255257"/>
    <lineage>
        <taxon>Bacteria</taxon>
        <taxon>Pseudomonadati</taxon>
        <taxon>Pseudomonadota</taxon>
        <taxon>Gammaproteobacteria</taxon>
        <taxon>Alteromonadales</taxon>
        <taxon>Ferrimonadaceae</taxon>
        <taxon>Ferrimonas</taxon>
    </lineage>
</organism>
<dbReference type="InterPro" id="IPR050706">
    <property type="entry name" value="Cyclic-di-GMP_PDE-like"/>
</dbReference>
<protein>
    <recommendedName>
        <fullName evidence="7">EAL domain-containing protein</fullName>
    </recommendedName>
</protein>
<dbReference type="InterPro" id="IPR042461">
    <property type="entry name" value="LapD_MoxY_peri_C"/>
</dbReference>
<feature type="domain" description="HAMP" evidence="4">
    <location>
        <begin position="172"/>
        <end position="224"/>
    </location>
</feature>
<dbReference type="Proteomes" id="UP001501600">
    <property type="component" value="Unassembled WGS sequence"/>
</dbReference>
<feature type="domain" description="EAL" evidence="3">
    <location>
        <begin position="403"/>
        <end position="646"/>
    </location>
</feature>
<dbReference type="RefSeq" id="WP_345317800.1">
    <property type="nucleotide sequence ID" value="NZ_BAABLF010000029.1"/>
</dbReference>
<dbReference type="PANTHER" id="PTHR33121">
    <property type="entry name" value="CYCLIC DI-GMP PHOSPHODIESTERASE PDEF"/>
    <property type="match status" value="1"/>
</dbReference>
<accession>A0ABP9SDU3</accession>
<dbReference type="EMBL" id="BAABLF010000029">
    <property type="protein sequence ID" value="GAA5194656.1"/>
    <property type="molecule type" value="Genomic_DNA"/>
</dbReference>
<keyword evidence="2" id="KW-1133">Transmembrane helix</keyword>
<evidence type="ECO:0000259" key="3">
    <source>
        <dbReference type="PROSITE" id="PS50883"/>
    </source>
</evidence>
<dbReference type="Gene3D" id="6.20.270.20">
    <property type="entry name" value="LapD/MoxY periplasmic domain"/>
    <property type="match status" value="1"/>
</dbReference>
<evidence type="ECO:0000313" key="5">
    <source>
        <dbReference type="EMBL" id="GAA5194656.1"/>
    </source>
</evidence>
<keyword evidence="6" id="KW-1185">Reference proteome</keyword>
<feature type="region of interest" description="Disordered" evidence="1">
    <location>
        <begin position="631"/>
        <end position="652"/>
    </location>
</feature>
<sequence length="652" mass="72485">MSLYRLLVAAMLLLIGSLTAANLWLYLQGSQQFLNHQLASHAQDTATSLGLSLSPVLAQGDWVLAGSMVDSIFDRGDYREIQLTSLDGTEKILRRRQEIDTGTPTWFQALLPLEAATESSEVNAQWRLVAELSIQASTERAHQYLWRISLRALWSAGLLALVAGLTGSWILRRLLKPLHLAEKQAAGLRRHRYLKQAHLPRFRELRSLVQTMNLMVDNSEAMFHEQCRQVERLRAQSLVDEQTGLGNLSRGRQRLAQLLSDEELGGGMLVRLHLVGLDRVELKGGVDGEQALLREIAAILTETTVRLPYSRAYRIGFADFLLLFPGIMQDTLAQLEAEMRQHLLSALQQAGGERVLLVSVPYQLGDVGERLEERLEAVMSKALLHEESSLYLCEQEGEPGWVEPSEQARHLDKVLNQPPRLLWQASEGAGGEYLYHEVLVRFGEGDNVAGPGAVMAQVARQQCHQRFDLLILDTLLVQLPRLPKRSVLTCNLTAESVLDPLFIKPLCHRLATHWNRVGLEIPERAFLMDPDRTRAVIETLANKGARLWLDHTTPSGMVLLAQPGLTGIKLDPAYTRALLEEPGQNDLIEMMVRAAHGRGLKVVAQQVEQAELAARLWSLGIDAVQGYGVSPPEPLGADAKRGPDDNGVQSPL</sequence>
<dbReference type="InterPro" id="IPR003660">
    <property type="entry name" value="HAMP_dom"/>
</dbReference>
<dbReference type="SUPFAM" id="SSF141868">
    <property type="entry name" value="EAL domain-like"/>
    <property type="match status" value="1"/>
</dbReference>
<dbReference type="InterPro" id="IPR001633">
    <property type="entry name" value="EAL_dom"/>
</dbReference>
<keyword evidence="2" id="KW-0472">Membrane</keyword>